<evidence type="ECO:0000256" key="1">
    <source>
        <dbReference type="ARBA" id="ARBA00023115"/>
    </source>
</evidence>
<dbReference type="AlphaFoldDB" id="A0A0G1DHH3"/>
<dbReference type="PANTHER" id="PTHR43317">
    <property type="entry name" value="THERMOSPERMINE SYNTHASE ACAULIS5"/>
    <property type="match status" value="1"/>
</dbReference>
<dbReference type="Pfam" id="PF01564">
    <property type="entry name" value="Spermine_synth"/>
    <property type="match status" value="1"/>
</dbReference>
<comment type="caution">
    <text evidence="2">The sequence shown here is derived from an EMBL/GenBank/DDBJ whole genome shotgun (WGS) entry which is preliminary data.</text>
</comment>
<gene>
    <name evidence="2" type="ORF">UV74_C0013G0437</name>
</gene>
<dbReference type="InterPro" id="IPR029063">
    <property type="entry name" value="SAM-dependent_MTases_sf"/>
</dbReference>
<dbReference type="Gene3D" id="3.40.50.150">
    <property type="entry name" value="Vaccinia Virus protein VP39"/>
    <property type="match status" value="1"/>
</dbReference>
<dbReference type="EMBL" id="LCFQ01000013">
    <property type="protein sequence ID" value="KKS97315.1"/>
    <property type="molecule type" value="Genomic_DNA"/>
</dbReference>
<evidence type="ECO:0000313" key="3">
    <source>
        <dbReference type="Proteomes" id="UP000034090"/>
    </source>
</evidence>
<dbReference type="Proteomes" id="UP000034090">
    <property type="component" value="Unassembled WGS sequence"/>
</dbReference>
<dbReference type="PANTHER" id="PTHR43317:SF1">
    <property type="entry name" value="THERMOSPERMINE SYNTHASE ACAULIS5"/>
    <property type="match status" value="1"/>
</dbReference>
<name>A0A0G1DHH3_9BACT</name>
<dbReference type="CDD" id="cd02440">
    <property type="entry name" value="AdoMet_MTases"/>
    <property type="match status" value="1"/>
</dbReference>
<keyword evidence="1" id="KW-0620">Polyamine biosynthesis</keyword>
<dbReference type="GO" id="GO:0006596">
    <property type="term" value="P:polyamine biosynthetic process"/>
    <property type="evidence" value="ECO:0007669"/>
    <property type="project" value="UniProtKB-KW"/>
</dbReference>
<proteinExistence type="predicted"/>
<reference evidence="2 3" key="1">
    <citation type="journal article" date="2015" name="Nature">
        <title>rRNA introns, odd ribosomes, and small enigmatic genomes across a large radiation of phyla.</title>
        <authorList>
            <person name="Brown C.T."/>
            <person name="Hug L.A."/>
            <person name="Thomas B.C."/>
            <person name="Sharon I."/>
            <person name="Castelle C.J."/>
            <person name="Singh A."/>
            <person name="Wilkins M.J."/>
            <person name="Williams K.H."/>
            <person name="Banfield J.F."/>
        </authorList>
    </citation>
    <scope>NUCLEOTIDE SEQUENCE [LARGE SCALE GENOMIC DNA]</scope>
</reference>
<evidence type="ECO:0000313" key="2">
    <source>
        <dbReference type="EMBL" id="KKS97315.1"/>
    </source>
</evidence>
<dbReference type="SUPFAM" id="SSF53335">
    <property type="entry name" value="S-adenosyl-L-methionine-dependent methyltransferases"/>
    <property type="match status" value="1"/>
</dbReference>
<accession>A0A0G1DHH3</accession>
<protein>
    <submittedName>
        <fullName evidence="2">Uncharacterized protein</fullName>
    </submittedName>
</protein>
<sequence>MDFLIGRKVLAEKESQVNGKLTVVRDLAWGTHIISGKITQSGGVARTVWKTALKKVDRERPKVKSCLILGLGGGTIATLAKQLWPNIKIVGVDIDPVMIKLGQKYLDFDTENVTIVIADAYHFCTDFKSEPHADDTYDLICVDTYIGDEYPKKLENRKFVSSVCGKLAKGGIVCFNRLYYSEKRRGADQFEEQLRGVFSKVEPVRPEANIIYFCEA</sequence>
<organism evidence="2 3">
    <name type="scientific">Candidatus Woesebacteria bacterium GW2011_GWB1_43_14</name>
    <dbReference type="NCBI Taxonomy" id="1618578"/>
    <lineage>
        <taxon>Bacteria</taxon>
        <taxon>Candidatus Woeseibacteriota</taxon>
    </lineage>
</organism>
<dbReference type="STRING" id="1618578.UV74_C0013G0437"/>